<proteinExistence type="predicted"/>
<reference evidence="13 14" key="1">
    <citation type="submission" date="2019-11" db="EMBL/GenBank/DDBJ databases">
        <title>FDA dAtabase for Regulatory Grade micrObial Sequences (FDA-ARGOS): Supporting development and validation of Infectious Disease Dx tests.</title>
        <authorList>
            <person name="Patel R."/>
            <person name="Rucinski S."/>
            <person name="Tallon L."/>
            <person name="Sadzewicz L."/>
            <person name="Vavikolanu K."/>
            <person name="Mehta A."/>
            <person name="Aluvathingal J."/>
            <person name="Nadendla S."/>
            <person name="Nandy P."/>
            <person name="Geyer C."/>
            <person name="Yan Y."/>
            <person name="Sichtig H."/>
        </authorList>
    </citation>
    <scope>NUCLEOTIDE SEQUENCE [LARGE SCALE GENOMIC DNA]</scope>
    <source>
        <strain evidence="13 14">FDAARGOS_557</strain>
    </source>
</reference>
<evidence type="ECO:0000313" key="13">
    <source>
        <dbReference type="EMBL" id="QKU21653.1"/>
    </source>
</evidence>
<dbReference type="InterPro" id="IPR006116">
    <property type="entry name" value="NT_2-5OAS_ClassI-CCAase"/>
</dbReference>
<dbReference type="GO" id="GO:0046872">
    <property type="term" value="F:metal ion binding"/>
    <property type="evidence" value="ECO:0007669"/>
    <property type="project" value="UniProtKB-KW"/>
</dbReference>
<dbReference type="InterPro" id="IPR048445">
    <property type="entry name" value="DncV-like_NTFase"/>
</dbReference>
<feature type="coiled-coil region" evidence="11">
    <location>
        <begin position="268"/>
        <end position="295"/>
    </location>
</feature>
<evidence type="ECO:0000256" key="1">
    <source>
        <dbReference type="ARBA" id="ARBA00022679"/>
    </source>
</evidence>
<keyword evidence="6" id="KW-0460">Magnesium</keyword>
<evidence type="ECO:0000256" key="4">
    <source>
        <dbReference type="ARBA" id="ARBA00022741"/>
    </source>
</evidence>
<dbReference type="EMBL" id="CP054803">
    <property type="protein sequence ID" value="QKU21653.1"/>
    <property type="molecule type" value="Genomic_DNA"/>
</dbReference>
<dbReference type="GO" id="GO:0016779">
    <property type="term" value="F:nucleotidyltransferase activity"/>
    <property type="evidence" value="ECO:0007669"/>
    <property type="project" value="UniProtKB-KW"/>
</dbReference>
<dbReference type="RefSeq" id="WP_174894417.1">
    <property type="nucleotide sequence ID" value="NZ_CP054803.1"/>
</dbReference>
<evidence type="ECO:0000313" key="14">
    <source>
        <dbReference type="Proteomes" id="UP000509126"/>
    </source>
</evidence>
<keyword evidence="1 13" id="KW-0808">Transferase</keyword>
<sequence length="360" mass="41680">MANPQKHYAKFHTNIRLGRYDEESTLREKRDLLISTLKDELKKDPNGPQFVEYFNQGSYALGTGIKPKNGDYDIDVGVLLDCDKEEYGSVEIKKIFRDALTHSNRTVTIKRPCVTVTYLKNGSPDYHVDLPIYAEDDKGNMYLARGKEFSSEDLKTWDISNPTELTDTILGKFEDDSDLRHQFRRCTRYLKQWRNEKGLDFFKSIAITTAVYEHITAEDYENDNKVLLSIVNNVLDQFTTFSIDPENNEYYFRLVINLPAHQGVDLLEKLTRKQMEHLKSKLEDLKSSLEAVNEETDTVEACKILNKTFGSQFPIPEIQEVSEPVVQTYYTQEALLHKDLKCKAPLIEPNLRRNLGKWST</sequence>
<dbReference type="Pfam" id="PF21654">
    <property type="entry name" value="DncV-like_NTFase"/>
    <property type="match status" value="1"/>
</dbReference>
<keyword evidence="5" id="KW-0067">ATP-binding</keyword>
<keyword evidence="7" id="KW-0546">Nucleotide metabolism</keyword>
<dbReference type="GO" id="GO:0051607">
    <property type="term" value="P:defense response to virus"/>
    <property type="evidence" value="ECO:0007669"/>
    <property type="project" value="UniProtKB-KW"/>
</dbReference>
<keyword evidence="8" id="KW-0051">Antiviral defense</keyword>
<evidence type="ECO:0000256" key="11">
    <source>
        <dbReference type="SAM" id="Coils"/>
    </source>
</evidence>
<comment type="catalytic activity">
    <reaction evidence="10">
        <text>GTP + ATP = 3',3'-cGAMP + 2 diphosphate</text>
        <dbReference type="Rhea" id="RHEA:35647"/>
        <dbReference type="ChEBI" id="CHEBI:30616"/>
        <dbReference type="ChEBI" id="CHEBI:33019"/>
        <dbReference type="ChEBI" id="CHEBI:37565"/>
        <dbReference type="ChEBI" id="CHEBI:71501"/>
    </reaction>
    <physiologicalReaction direction="left-to-right" evidence="10">
        <dbReference type="Rhea" id="RHEA:35648"/>
    </physiologicalReaction>
</comment>
<dbReference type="AlphaFoldDB" id="A0A6N1MI30"/>
<dbReference type="Proteomes" id="UP000509126">
    <property type="component" value="Chromosome"/>
</dbReference>
<evidence type="ECO:0000256" key="7">
    <source>
        <dbReference type="ARBA" id="ARBA00023080"/>
    </source>
</evidence>
<keyword evidence="11" id="KW-0175">Coiled coil</keyword>
<dbReference type="GO" id="GO:0005524">
    <property type="term" value="F:ATP binding"/>
    <property type="evidence" value="ECO:0007669"/>
    <property type="project" value="UniProtKB-KW"/>
</dbReference>
<evidence type="ECO:0000256" key="6">
    <source>
        <dbReference type="ARBA" id="ARBA00022842"/>
    </source>
</evidence>
<protein>
    <recommendedName>
        <fullName evidence="9">Cyclic GMP-AMP synthase</fullName>
    </recommendedName>
</protein>
<keyword evidence="2" id="KW-0548">Nucleotidyltransferase</keyword>
<evidence type="ECO:0000256" key="2">
    <source>
        <dbReference type="ARBA" id="ARBA00022695"/>
    </source>
</evidence>
<dbReference type="CDD" id="cd05400">
    <property type="entry name" value="NT_2-5OAS_ClassI-CCAase"/>
    <property type="match status" value="1"/>
</dbReference>
<evidence type="ECO:0000256" key="3">
    <source>
        <dbReference type="ARBA" id="ARBA00022723"/>
    </source>
</evidence>
<keyword evidence="3" id="KW-0479">Metal-binding</keyword>
<name>A0A6N1MI30_ACILW</name>
<accession>A0A6N1MI30</accession>
<evidence type="ECO:0000259" key="12">
    <source>
        <dbReference type="Pfam" id="PF21654"/>
    </source>
</evidence>
<evidence type="ECO:0000256" key="8">
    <source>
        <dbReference type="ARBA" id="ARBA00023118"/>
    </source>
</evidence>
<gene>
    <name evidence="13" type="ORF">FOB19_09700</name>
</gene>
<evidence type="ECO:0000256" key="10">
    <source>
        <dbReference type="ARBA" id="ARBA00048304"/>
    </source>
</evidence>
<dbReference type="GO" id="GO:0009117">
    <property type="term" value="P:nucleotide metabolic process"/>
    <property type="evidence" value="ECO:0007669"/>
    <property type="project" value="UniProtKB-KW"/>
</dbReference>
<feature type="domain" description="Cyclic GMP-AMP synthase DncV-like nucleotidyltransferase" evidence="12">
    <location>
        <begin position="52"/>
        <end position="133"/>
    </location>
</feature>
<evidence type="ECO:0000256" key="9">
    <source>
        <dbReference type="ARBA" id="ARBA00044145"/>
    </source>
</evidence>
<organism evidence="13 14">
    <name type="scientific">Acinetobacter lwoffii</name>
    <dbReference type="NCBI Taxonomy" id="28090"/>
    <lineage>
        <taxon>Bacteria</taxon>
        <taxon>Pseudomonadati</taxon>
        <taxon>Pseudomonadota</taxon>
        <taxon>Gammaproteobacteria</taxon>
        <taxon>Moraxellales</taxon>
        <taxon>Moraxellaceae</taxon>
        <taxon>Acinetobacter</taxon>
    </lineage>
</organism>
<keyword evidence="4" id="KW-0547">Nucleotide-binding</keyword>
<evidence type="ECO:0000256" key="5">
    <source>
        <dbReference type="ARBA" id="ARBA00022840"/>
    </source>
</evidence>